<keyword evidence="1" id="KW-0749">Sporulation</keyword>
<dbReference type="Proteomes" id="UP000480246">
    <property type="component" value="Unassembled WGS sequence"/>
</dbReference>
<name>A0A7C8GVJ3_9BACI</name>
<dbReference type="EMBL" id="WEID01000027">
    <property type="protein sequence ID" value="KAB8138138.1"/>
    <property type="molecule type" value="Genomic_DNA"/>
</dbReference>
<keyword evidence="4" id="KW-1185">Reference proteome</keyword>
<feature type="compositionally biased region" description="Polar residues" evidence="2">
    <location>
        <begin position="1"/>
        <end position="11"/>
    </location>
</feature>
<dbReference type="Pfam" id="PF19824">
    <property type="entry name" value="Tlp"/>
    <property type="match status" value="1"/>
</dbReference>
<sequence length="79" mass="9164">MKVVKQHNQPNPDDRSDNVEKLQQKVQDTIENIEATHETMQFASGKEKEAIIAKNHRREESIAAMRAEIKDEAHDQQQQ</sequence>
<reference evidence="3 4" key="1">
    <citation type="submission" date="2019-10" db="EMBL/GenBank/DDBJ databases">
        <title>Gracilibacillus sp. nov. isolated from rice seeds.</title>
        <authorList>
            <person name="He S."/>
        </authorList>
    </citation>
    <scope>NUCLEOTIDE SEQUENCE [LARGE SCALE GENOMIC DNA]</scope>
    <source>
        <strain evidence="3 4">TD8</strain>
    </source>
</reference>
<comment type="caution">
    <text evidence="3">The sequence shown here is derived from an EMBL/GenBank/DDBJ whole genome shotgun (WGS) entry which is preliminary data.</text>
</comment>
<proteinExistence type="evidence at transcript level"/>
<organism evidence="3 4">
    <name type="scientific">Gracilibacillus oryzae</name>
    <dbReference type="NCBI Taxonomy" id="1672701"/>
    <lineage>
        <taxon>Bacteria</taxon>
        <taxon>Bacillati</taxon>
        <taxon>Bacillota</taxon>
        <taxon>Bacilli</taxon>
        <taxon>Bacillales</taxon>
        <taxon>Bacillaceae</taxon>
        <taxon>Gracilibacillus</taxon>
    </lineage>
</organism>
<dbReference type="NCBIfam" id="TIGR03090">
    <property type="entry name" value="SASP_tlp"/>
    <property type="match status" value="1"/>
</dbReference>
<dbReference type="GO" id="GO:0030435">
    <property type="term" value="P:sporulation resulting in formation of a cellular spore"/>
    <property type="evidence" value="ECO:0007669"/>
    <property type="project" value="UniProtKB-KW"/>
</dbReference>
<accession>A0A7C8GVJ3</accession>
<dbReference type="HAMAP" id="MF_01506">
    <property type="entry name" value="Tlp"/>
    <property type="match status" value="1"/>
</dbReference>
<evidence type="ECO:0000256" key="1">
    <source>
        <dbReference type="HAMAP-Rule" id="MF_01506"/>
    </source>
</evidence>
<comment type="induction">
    <text evidence="1">Expressed only in the forespore compartment of sporulating cells.</text>
</comment>
<dbReference type="InterPro" id="IPR017524">
    <property type="entry name" value="SASP_thioredoxin-like"/>
</dbReference>
<dbReference type="OrthoDB" id="1799076at2"/>
<gene>
    <name evidence="1" type="primary">tlp</name>
    <name evidence="3" type="ORF">F9U64_06230</name>
</gene>
<evidence type="ECO:0000313" key="4">
    <source>
        <dbReference type="Proteomes" id="UP000480246"/>
    </source>
</evidence>
<dbReference type="AlphaFoldDB" id="A0A7C8GVJ3"/>
<comment type="subcellular location">
    <subcellularLocation>
        <location evidence="1">Spore core</location>
    </subcellularLocation>
</comment>
<evidence type="ECO:0000313" key="3">
    <source>
        <dbReference type="EMBL" id="KAB8138138.1"/>
    </source>
</evidence>
<protein>
    <recommendedName>
        <fullName evidence="1">Small, acid-soluble spore protein Tlp</fullName>
    </recommendedName>
</protein>
<feature type="region of interest" description="Disordered" evidence="2">
    <location>
        <begin position="1"/>
        <end position="20"/>
    </location>
</feature>
<evidence type="ECO:0000256" key="2">
    <source>
        <dbReference type="SAM" id="MobiDB-lite"/>
    </source>
</evidence>
<dbReference type="GO" id="GO:0030436">
    <property type="term" value="P:asexual sporulation"/>
    <property type="evidence" value="ECO:0007669"/>
    <property type="project" value="UniProtKB-UniRule"/>
</dbReference>
<comment type="similarity">
    <text evidence="1">Belongs to the Tlp family.</text>
</comment>